<dbReference type="GO" id="GO:0042026">
    <property type="term" value="P:protein refolding"/>
    <property type="evidence" value="ECO:0007669"/>
    <property type="project" value="TreeGrafter"/>
</dbReference>
<comment type="similarity">
    <text evidence="6">Belongs to the HSP33 family.</text>
</comment>
<sequence length="295" mass="32960">MKDILERFLFDKAPVRGELVQLDATYKEVLARHQYPLVLQRIIGELMAASALLSAMLKFDGTLIMQMHGTGAVQLIVIEFTSDRTMRATARWDADKIQTFGPGTSLAELLGRGRFMITLDPTVGEAYQGVVGMERGQSVAQIIEHYMSASEQLETRLWLACSDAKSDNKMAAGMMLQKMPAEADETQSYEHLVTLAETVKPEELLELPAREVLYRLFHEDSVRVFEPTTPRFACSCSRHRVAGMIKLMERDEVDEVLAERGNVHIVCDFCGKEYEFDAVDIGALYADSPATGSVQ</sequence>
<keyword evidence="2 6" id="KW-0862">Zinc</keyword>
<evidence type="ECO:0000256" key="6">
    <source>
        <dbReference type="HAMAP-Rule" id="MF_00117"/>
    </source>
</evidence>
<evidence type="ECO:0000256" key="5">
    <source>
        <dbReference type="ARBA" id="ARBA00023284"/>
    </source>
</evidence>
<dbReference type="InterPro" id="IPR000397">
    <property type="entry name" value="Heat_shock_Hsp33"/>
</dbReference>
<name>A0A6M8SKM0_9NEIS</name>
<organism evidence="7 8">
    <name type="scientific">Deefgea piscis</name>
    <dbReference type="NCBI Taxonomy" id="2739061"/>
    <lineage>
        <taxon>Bacteria</taxon>
        <taxon>Pseudomonadati</taxon>
        <taxon>Pseudomonadota</taxon>
        <taxon>Betaproteobacteria</taxon>
        <taxon>Neisseriales</taxon>
        <taxon>Chitinibacteraceae</taxon>
        <taxon>Deefgea</taxon>
    </lineage>
</organism>
<accession>A0A6M8SKM0</accession>
<gene>
    <name evidence="6 7" type="primary">hslO</name>
    <name evidence="7" type="ORF">HQN60_02140</name>
</gene>
<comment type="subcellular location">
    <subcellularLocation>
        <location evidence="6">Cytoplasm</location>
    </subcellularLocation>
</comment>
<evidence type="ECO:0000256" key="2">
    <source>
        <dbReference type="ARBA" id="ARBA00022833"/>
    </source>
</evidence>
<dbReference type="Proteomes" id="UP000504844">
    <property type="component" value="Chromosome"/>
</dbReference>
<evidence type="ECO:0000313" key="7">
    <source>
        <dbReference type="EMBL" id="QKJ65633.1"/>
    </source>
</evidence>
<dbReference type="InterPro" id="IPR016153">
    <property type="entry name" value="Heat_shock_Hsp33_N"/>
</dbReference>
<evidence type="ECO:0000313" key="8">
    <source>
        <dbReference type="Proteomes" id="UP000504844"/>
    </source>
</evidence>
<dbReference type="AlphaFoldDB" id="A0A6M8SKM0"/>
<dbReference type="InterPro" id="IPR023212">
    <property type="entry name" value="Hsp33_helix_hairpin_bin_dom_sf"/>
</dbReference>
<dbReference type="GO" id="GO:0044183">
    <property type="term" value="F:protein folding chaperone"/>
    <property type="evidence" value="ECO:0007669"/>
    <property type="project" value="TreeGrafter"/>
</dbReference>
<evidence type="ECO:0000256" key="4">
    <source>
        <dbReference type="ARBA" id="ARBA00023186"/>
    </source>
</evidence>
<feature type="disulfide bond" description="Redox-active" evidence="6">
    <location>
        <begin position="267"/>
        <end position="270"/>
    </location>
</feature>
<dbReference type="PIRSF" id="PIRSF005261">
    <property type="entry name" value="Heat_shock_Hsp33"/>
    <property type="match status" value="1"/>
</dbReference>
<dbReference type="GO" id="GO:0005737">
    <property type="term" value="C:cytoplasm"/>
    <property type="evidence" value="ECO:0007669"/>
    <property type="project" value="UniProtKB-SubCell"/>
</dbReference>
<dbReference type="SUPFAM" id="SSF64397">
    <property type="entry name" value="Hsp33 domain"/>
    <property type="match status" value="1"/>
</dbReference>
<dbReference type="PANTHER" id="PTHR30111">
    <property type="entry name" value="33 KDA CHAPERONIN"/>
    <property type="match status" value="1"/>
</dbReference>
<keyword evidence="5 6" id="KW-0676">Redox-active center</keyword>
<dbReference type="Gene3D" id="3.90.1280.10">
    <property type="entry name" value="HSP33 redox switch-like"/>
    <property type="match status" value="1"/>
</dbReference>
<dbReference type="Gene3D" id="3.55.30.10">
    <property type="entry name" value="Hsp33 domain"/>
    <property type="match status" value="1"/>
</dbReference>
<keyword evidence="4 6" id="KW-0143">Chaperone</keyword>
<dbReference type="NCBIfam" id="NF001033">
    <property type="entry name" value="PRK00114.1"/>
    <property type="match status" value="1"/>
</dbReference>
<dbReference type="KEGG" id="dee:HQN60_02140"/>
<dbReference type="EMBL" id="CP054143">
    <property type="protein sequence ID" value="QKJ65633.1"/>
    <property type="molecule type" value="Genomic_DNA"/>
</dbReference>
<dbReference type="GO" id="GO:0051082">
    <property type="term" value="F:unfolded protein binding"/>
    <property type="evidence" value="ECO:0007669"/>
    <property type="project" value="UniProtKB-UniRule"/>
</dbReference>
<evidence type="ECO:0000256" key="3">
    <source>
        <dbReference type="ARBA" id="ARBA00023157"/>
    </source>
</evidence>
<dbReference type="HAMAP" id="MF_00117">
    <property type="entry name" value="HslO"/>
    <property type="match status" value="1"/>
</dbReference>
<comment type="PTM">
    <text evidence="6">Under oxidizing conditions two disulfide bonds are formed involving the reactive cysteines. Under reducing conditions zinc is bound to the reactive cysteines and the protein is inactive.</text>
</comment>
<dbReference type="RefSeq" id="WP_173532143.1">
    <property type="nucleotide sequence ID" value="NZ_CP054143.1"/>
</dbReference>
<dbReference type="CDD" id="cd00498">
    <property type="entry name" value="Hsp33"/>
    <property type="match status" value="1"/>
</dbReference>
<reference evidence="7 8" key="1">
    <citation type="submission" date="2020-05" db="EMBL/GenBank/DDBJ databases">
        <title>Complete genome sequence of Deefgea sp. D17.</title>
        <authorList>
            <person name="Bae J.-W."/>
            <person name="Han J.E."/>
        </authorList>
    </citation>
    <scope>NUCLEOTIDE SEQUENCE [LARGE SCALE GENOMIC DNA]</scope>
    <source>
        <strain evidence="7 8">D17</strain>
    </source>
</reference>
<feature type="disulfide bond" description="Redox-active" evidence="6">
    <location>
        <begin position="234"/>
        <end position="236"/>
    </location>
</feature>
<protein>
    <recommendedName>
        <fullName evidence="6">33 kDa chaperonin</fullName>
    </recommendedName>
    <alternativeName>
        <fullName evidence="6">Heat shock protein 33 homolog</fullName>
        <shortName evidence="6">HSP33</shortName>
    </alternativeName>
</protein>
<comment type="function">
    <text evidence="6">Redox regulated molecular chaperone. Protects both thermally unfolding and oxidatively damaged proteins from irreversible aggregation. Plays an important role in the bacterial defense system toward oxidative stress.</text>
</comment>
<dbReference type="InterPro" id="IPR016154">
    <property type="entry name" value="Heat_shock_Hsp33_C"/>
</dbReference>
<evidence type="ECO:0000256" key="1">
    <source>
        <dbReference type="ARBA" id="ARBA00022490"/>
    </source>
</evidence>
<proteinExistence type="inferred from homology"/>
<keyword evidence="3 6" id="KW-1015">Disulfide bond</keyword>
<dbReference type="Pfam" id="PF01430">
    <property type="entry name" value="HSP33"/>
    <property type="match status" value="1"/>
</dbReference>
<keyword evidence="1 6" id="KW-0963">Cytoplasm</keyword>
<dbReference type="Gene3D" id="1.10.287.480">
    <property type="entry name" value="helix hairpin bin"/>
    <property type="match status" value="1"/>
</dbReference>
<dbReference type="SUPFAM" id="SSF118352">
    <property type="entry name" value="HSP33 redox switch-like"/>
    <property type="match status" value="1"/>
</dbReference>
<dbReference type="PANTHER" id="PTHR30111:SF1">
    <property type="entry name" value="33 KDA CHAPERONIN"/>
    <property type="match status" value="1"/>
</dbReference>
<keyword evidence="8" id="KW-1185">Reference proteome</keyword>